<dbReference type="Proteomes" id="UP001596152">
    <property type="component" value="Unassembled WGS sequence"/>
</dbReference>
<dbReference type="InterPro" id="IPR028098">
    <property type="entry name" value="Glyco_trans_4-like_N"/>
</dbReference>
<keyword evidence="3" id="KW-0328">Glycosyltransferase</keyword>
<organism evidence="3 4">
    <name type="scientific">Brevundimonas staleyi</name>
    <dbReference type="NCBI Taxonomy" id="74326"/>
    <lineage>
        <taxon>Bacteria</taxon>
        <taxon>Pseudomonadati</taxon>
        <taxon>Pseudomonadota</taxon>
        <taxon>Alphaproteobacteria</taxon>
        <taxon>Caulobacterales</taxon>
        <taxon>Caulobacteraceae</taxon>
        <taxon>Brevundimonas</taxon>
    </lineage>
</organism>
<dbReference type="InterPro" id="IPR050194">
    <property type="entry name" value="Glycosyltransferase_grp1"/>
</dbReference>
<dbReference type="PANTHER" id="PTHR45947">
    <property type="entry name" value="SULFOQUINOVOSYL TRANSFERASE SQD2"/>
    <property type="match status" value="1"/>
</dbReference>
<dbReference type="CDD" id="cd03801">
    <property type="entry name" value="GT4_PimA-like"/>
    <property type="match status" value="1"/>
</dbReference>
<gene>
    <name evidence="3" type="ORF">ACFPIE_02465</name>
</gene>
<dbReference type="Pfam" id="PF13439">
    <property type="entry name" value="Glyco_transf_4"/>
    <property type="match status" value="1"/>
</dbReference>
<evidence type="ECO:0000313" key="4">
    <source>
        <dbReference type="Proteomes" id="UP001596152"/>
    </source>
</evidence>
<dbReference type="InterPro" id="IPR001296">
    <property type="entry name" value="Glyco_trans_1"/>
</dbReference>
<dbReference type="Pfam" id="PF00534">
    <property type="entry name" value="Glycos_transf_1"/>
    <property type="match status" value="1"/>
</dbReference>
<evidence type="ECO:0000259" key="1">
    <source>
        <dbReference type="Pfam" id="PF00534"/>
    </source>
</evidence>
<dbReference type="RefSeq" id="WP_374038679.1">
    <property type="nucleotide sequence ID" value="NZ_CP169082.1"/>
</dbReference>
<feature type="domain" description="Glycosyltransferase subfamily 4-like N-terminal" evidence="2">
    <location>
        <begin position="17"/>
        <end position="171"/>
    </location>
</feature>
<evidence type="ECO:0000259" key="2">
    <source>
        <dbReference type="Pfam" id="PF13439"/>
    </source>
</evidence>
<name>A0ABW0FNE8_9CAUL</name>
<protein>
    <submittedName>
        <fullName evidence="3">Glycosyltransferase family 4 protein</fullName>
        <ecNumber evidence="3">2.4.-.-</ecNumber>
    </submittedName>
</protein>
<keyword evidence="4" id="KW-1185">Reference proteome</keyword>
<dbReference type="PANTHER" id="PTHR45947:SF3">
    <property type="entry name" value="SULFOQUINOVOSYL TRANSFERASE SQD2"/>
    <property type="match status" value="1"/>
</dbReference>
<comment type="caution">
    <text evidence="3">The sequence shown here is derived from an EMBL/GenBank/DDBJ whole genome shotgun (WGS) entry which is preliminary data.</text>
</comment>
<dbReference type="EMBL" id="JBHSLF010000004">
    <property type="protein sequence ID" value="MFC5342759.1"/>
    <property type="molecule type" value="Genomic_DNA"/>
</dbReference>
<reference evidence="4" key="1">
    <citation type="journal article" date="2019" name="Int. J. Syst. Evol. Microbiol.">
        <title>The Global Catalogue of Microorganisms (GCM) 10K type strain sequencing project: providing services to taxonomists for standard genome sequencing and annotation.</title>
        <authorList>
            <consortium name="The Broad Institute Genomics Platform"/>
            <consortium name="The Broad Institute Genome Sequencing Center for Infectious Disease"/>
            <person name="Wu L."/>
            <person name="Ma J."/>
        </authorList>
    </citation>
    <scope>NUCLEOTIDE SEQUENCE [LARGE SCALE GENOMIC DNA]</scope>
    <source>
        <strain evidence="4">JCM 12125</strain>
    </source>
</reference>
<keyword evidence="3" id="KW-0808">Transferase</keyword>
<evidence type="ECO:0000313" key="3">
    <source>
        <dbReference type="EMBL" id="MFC5342759.1"/>
    </source>
</evidence>
<feature type="domain" description="Glycosyl transferase family 1" evidence="1">
    <location>
        <begin position="188"/>
        <end position="346"/>
    </location>
</feature>
<proteinExistence type="predicted"/>
<dbReference type="EC" id="2.4.-.-" evidence="3"/>
<dbReference type="GO" id="GO:0016757">
    <property type="term" value="F:glycosyltransferase activity"/>
    <property type="evidence" value="ECO:0007669"/>
    <property type="project" value="UniProtKB-KW"/>
</dbReference>
<accession>A0ABW0FNE8</accession>
<dbReference type="Gene3D" id="3.40.50.2000">
    <property type="entry name" value="Glycogen Phosphorylase B"/>
    <property type="match status" value="2"/>
</dbReference>
<sequence length="375" mass="40044">MTRSGVVVVTCEYEPFPGGIGTYATRLVEAVRVQGHGALVVAPDYPELGSPADGEAHRLFRHHRISLVALFRLLKVLRSAPRDWPVLAADIRSVVALSLLRPLHRRPYTAMIHGSEVAKLASRSPASLIARRAYGGAEAIYANSRATLAAFEGVLPDAPPGRVTYLGVEPDWFEHAPGPFEHPALAGIAPEATVVCTVGRLEARKGHTDVIRALTGQGEIVFVAAGRAESAAYVAELERIAVETGVRLVLPGAVSRHDLKRLFARSACHVLAARDLPGKTEGFGLVLLEAAAQGCPSVATRAGGVPEVMGETGMLTPQGDVAALAAAIRTYVDDPERRTLDGREARERARTFSWQACAMATLPTLDWDRPAGREA</sequence>
<dbReference type="SUPFAM" id="SSF53756">
    <property type="entry name" value="UDP-Glycosyltransferase/glycogen phosphorylase"/>
    <property type="match status" value="1"/>
</dbReference>